<protein>
    <submittedName>
        <fullName evidence="1">Glycosyltransferase involved in cell wall biosynthesis</fullName>
    </submittedName>
</protein>
<dbReference type="SUPFAM" id="SSF53756">
    <property type="entry name" value="UDP-Glycosyltransferase/glycogen phosphorylase"/>
    <property type="match status" value="1"/>
</dbReference>
<proteinExistence type="predicted"/>
<gene>
    <name evidence="1" type="ORF">BJ983_005733</name>
</gene>
<accession>A0A7Y9E283</accession>
<sequence length="353" mass="38121">MRIRVELPEQSDVEAHAAANARGEIPDRTPYGLHHLADAGDVELEFRRPLTGRAAWVARKVRNRLDGYEPVAELLGMRSRRRADAIFCMDERTGFPAVALPGGPPVVSGLVWVQGPETYSRAARPVVGTLLRRFAGIVTLGPGMYTDLVDGWGLDPARVHPCRLGIDTEFFGVRPWSEATPLVAGVGDDEARDHPLLVEAVSRLASRRRVRLEIGTTMAGVEIPEALGVVHRRRMEGAVRAMYGRATVVALALRPTTRGSGSTVVLEAAASGRPVVATRTAAMEALVDPSRGILVEPDDPDALADAIGALLDDPERARAMGEAARAWVTELHSSAQMASDIRDVVRKVVADHR</sequence>
<dbReference type="GO" id="GO:0016757">
    <property type="term" value="F:glycosyltransferase activity"/>
    <property type="evidence" value="ECO:0007669"/>
    <property type="project" value="TreeGrafter"/>
</dbReference>
<comment type="caution">
    <text evidence="1">The sequence shown here is derived from an EMBL/GenBank/DDBJ whole genome shotgun (WGS) entry which is preliminary data.</text>
</comment>
<dbReference type="AlphaFoldDB" id="A0A7Y9E283"/>
<dbReference type="PANTHER" id="PTHR12526:SF590">
    <property type="entry name" value="ALPHA-MALTOSE-1-PHOSPHATE SYNTHASE"/>
    <property type="match status" value="1"/>
</dbReference>
<evidence type="ECO:0000313" key="2">
    <source>
        <dbReference type="Proteomes" id="UP000535890"/>
    </source>
</evidence>
<dbReference type="Gene3D" id="3.40.50.2000">
    <property type="entry name" value="Glycogen Phosphorylase B"/>
    <property type="match status" value="2"/>
</dbReference>
<name>A0A7Y9E283_9PSEU</name>
<evidence type="ECO:0000313" key="1">
    <source>
        <dbReference type="EMBL" id="NYD39631.1"/>
    </source>
</evidence>
<keyword evidence="2" id="KW-1185">Reference proteome</keyword>
<dbReference type="EMBL" id="JACCBN010000001">
    <property type="protein sequence ID" value="NYD39631.1"/>
    <property type="molecule type" value="Genomic_DNA"/>
</dbReference>
<keyword evidence="1" id="KW-0808">Transferase</keyword>
<dbReference type="PANTHER" id="PTHR12526">
    <property type="entry name" value="GLYCOSYLTRANSFERASE"/>
    <property type="match status" value="1"/>
</dbReference>
<organism evidence="1 2">
    <name type="scientific">Actinomycetospora corticicola</name>
    <dbReference type="NCBI Taxonomy" id="663602"/>
    <lineage>
        <taxon>Bacteria</taxon>
        <taxon>Bacillati</taxon>
        <taxon>Actinomycetota</taxon>
        <taxon>Actinomycetes</taxon>
        <taxon>Pseudonocardiales</taxon>
        <taxon>Pseudonocardiaceae</taxon>
        <taxon>Actinomycetospora</taxon>
    </lineage>
</organism>
<reference evidence="1 2" key="1">
    <citation type="submission" date="2020-07" db="EMBL/GenBank/DDBJ databases">
        <title>Sequencing the genomes of 1000 actinobacteria strains.</title>
        <authorList>
            <person name="Klenk H.-P."/>
        </authorList>
    </citation>
    <scope>NUCLEOTIDE SEQUENCE [LARGE SCALE GENOMIC DNA]</scope>
    <source>
        <strain evidence="1 2">DSM 45772</strain>
    </source>
</reference>
<dbReference type="Proteomes" id="UP000535890">
    <property type="component" value="Unassembled WGS sequence"/>
</dbReference>
<dbReference type="Pfam" id="PF13692">
    <property type="entry name" value="Glyco_trans_1_4"/>
    <property type="match status" value="1"/>
</dbReference>
<dbReference type="CDD" id="cd03801">
    <property type="entry name" value="GT4_PimA-like"/>
    <property type="match status" value="1"/>
</dbReference>